<keyword evidence="8" id="KW-1185">Reference proteome</keyword>
<dbReference type="PANTHER" id="PTHR11039">
    <property type="entry name" value="NEBULIN"/>
    <property type="match status" value="1"/>
</dbReference>
<evidence type="ECO:0000256" key="4">
    <source>
        <dbReference type="PROSITE-ProRule" id="PRU00192"/>
    </source>
</evidence>
<dbReference type="GeneTree" id="ENSGT00940000154533"/>
<dbReference type="InterPro" id="IPR001452">
    <property type="entry name" value="SH3_domain"/>
</dbReference>
<dbReference type="AlphaFoldDB" id="A0A493THF1"/>
<dbReference type="InterPro" id="IPR055297">
    <property type="entry name" value="NEBU/NEBL"/>
</dbReference>
<sequence length="376" mass="43236">MKMLPKLLVLLYLSTYYYKGFFLKKGKIFYLRKARFVIMSSAVHFSYKYEKEFCFAFQHYSPTVAAAYFSFFNLCQVALHHHSPFLMLQNYFVPCAHFLFPTWQVLYSDSFRKQVQGKAAYVLDTPEMRRVRETQKHISTVKYHEDFEKNKGTFTPVVTDPITERVKKNMQDFSDISYRGIQRRVVEMERKRVDQDQENLTGLRVWRTNPGSVFDYDPAEDNIQSRSLHMISVQAQRRNREHSRSASALSISGGDEKSEPSEGVDQHLSYYSNGGFFTSTTTVGYKHAKTIELPQQRSSSVATQQTTVSSVPSHPSTAGKTYRAMYDYMAADADEVSFKDGDTIVNVQAIDEGWMYGTVQRTGKTGMLPANYVEAV</sequence>
<dbReference type="GO" id="GO:0030018">
    <property type="term" value="C:Z disc"/>
    <property type="evidence" value="ECO:0007669"/>
    <property type="project" value="InterPro"/>
</dbReference>
<dbReference type="FunFam" id="2.30.30.40:FF:000007">
    <property type="entry name" value="nebulin isoform X1"/>
    <property type="match status" value="1"/>
</dbReference>
<dbReference type="GO" id="GO:0071691">
    <property type="term" value="P:cardiac muscle thin filament assembly"/>
    <property type="evidence" value="ECO:0007669"/>
    <property type="project" value="TreeGrafter"/>
</dbReference>
<evidence type="ECO:0000256" key="2">
    <source>
        <dbReference type="ARBA" id="ARBA00022737"/>
    </source>
</evidence>
<dbReference type="Ensembl" id="ENSAPLT00000047162.1">
    <property type="protein sequence ID" value="ENSAPLP00000025123.1"/>
    <property type="gene ID" value="ENSAPLG00000021162.1"/>
</dbReference>
<dbReference type="PROSITE" id="PS51216">
    <property type="entry name" value="NEBULIN"/>
    <property type="match status" value="1"/>
</dbReference>
<dbReference type="InterPro" id="IPR035629">
    <property type="entry name" value="Nebulin_SH3"/>
</dbReference>
<accession>A0A493THF1</accession>
<dbReference type="Pfam" id="PF14604">
    <property type="entry name" value="SH3_9"/>
    <property type="match status" value="1"/>
</dbReference>
<dbReference type="STRING" id="8840.ENSAPLP00000025123"/>
<evidence type="ECO:0000256" key="3">
    <source>
        <dbReference type="ARBA" id="ARBA00023203"/>
    </source>
</evidence>
<reference evidence="7 8" key="1">
    <citation type="submission" date="2017-10" db="EMBL/GenBank/DDBJ databases">
        <title>A new Pekin duck reference genome.</title>
        <authorList>
            <person name="Hou Z.-C."/>
            <person name="Zhou Z.-K."/>
            <person name="Zhu F."/>
            <person name="Hou S.-S."/>
        </authorList>
    </citation>
    <scope>NUCLEOTIDE SEQUENCE [LARGE SCALE GENOMIC DNA]</scope>
</reference>
<reference evidence="7" key="2">
    <citation type="submission" date="2025-08" db="UniProtKB">
        <authorList>
            <consortium name="Ensembl"/>
        </authorList>
    </citation>
    <scope>IDENTIFICATION</scope>
</reference>
<keyword evidence="1 4" id="KW-0728">SH3 domain</keyword>
<dbReference type="PANTHER" id="PTHR11039:SF37">
    <property type="entry name" value="NEBULIN"/>
    <property type="match status" value="1"/>
</dbReference>
<dbReference type="GO" id="GO:0051015">
    <property type="term" value="F:actin filament binding"/>
    <property type="evidence" value="ECO:0007669"/>
    <property type="project" value="InterPro"/>
</dbReference>
<evidence type="ECO:0000259" key="6">
    <source>
        <dbReference type="PROSITE" id="PS50002"/>
    </source>
</evidence>
<dbReference type="InterPro" id="IPR036028">
    <property type="entry name" value="SH3-like_dom_sf"/>
</dbReference>
<dbReference type="OMA" id="SENADQH"/>
<dbReference type="PROSITE" id="PS50002">
    <property type="entry name" value="SH3"/>
    <property type="match status" value="1"/>
</dbReference>
<evidence type="ECO:0000256" key="1">
    <source>
        <dbReference type="ARBA" id="ARBA00022443"/>
    </source>
</evidence>
<name>A0A493THF1_ANAPP</name>
<keyword evidence="2" id="KW-0677">Repeat</keyword>
<evidence type="ECO:0000313" key="7">
    <source>
        <dbReference type="Ensembl" id="ENSAPLP00000025123.1"/>
    </source>
</evidence>
<dbReference type="SUPFAM" id="SSF50044">
    <property type="entry name" value="SH3-domain"/>
    <property type="match status" value="1"/>
</dbReference>
<keyword evidence="3" id="KW-0009">Actin-binding</keyword>
<feature type="region of interest" description="Disordered" evidence="5">
    <location>
        <begin position="234"/>
        <end position="265"/>
    </location>
</feature>
<dbReference type="CDD" id="cd11933">
    <property type="entry name" value="SH3_Nebulin_C"/>
    <property type="match status" value="1"/>
</dbReference>
<dbReference type="PRINTS" id="PR00452">
    <property type="entry name" value="SH3DOMAIN"/>
</dbReference>
<dbReference type="SMART" id="SM00326">
    <property type="entry name" value="SH3"/>
    <property type="match status" value="1"/>
</dbReference>
<dbReference type="Pfam" id="PF00880">
    <property type="entry name" value="Nebulin"/>
    <property type="match status" value="1"/>
</dbReference>
<organism evidence="7 8">
    <name type="scientific">Anas platyrhynchos platyrhynchos</name>
    <name type="common">Northern mallard</name>
    <dbReference type="NCBI Taxonomy" id="8840"/>
    <lineage>
        <taxon>Eukaryota</taxon>
        <taxon>Metazoa</taxon>
        <taxon>Chordata</taxon>
        <taxon>Craniata</taxon>
        <taxon>Vertebrata</taxon>
        <taxon>Euteleostomi</taxon>
        <taxon>Archelosauria</taxon>
        <taxon>Archosauria</taxon>
        <taxon>Dinosauria</taxon>
        <taxon>Saurischia</taxon>
        <taxon>Theropoda</taxon>
        <taxon>Coelurosauria</taxon>
        <taxon>Aves</taxon>
        <taxon>Neognathae</taxon>
        <taxon>Galloanserae</taxon>
        <taxon>Anseriformes</taxon>
        <taxon>Anatidae</taxon>
        <taxon>Anatinae</taxon>
        <taxon>Anas</taxon>
    </lineage>
</organism>
<dbReference type="Proteomes" id="UP000016666">
    <property type="component" value="Chromosome 7"/>
</dbReference>
<evidence type="ECO:0000313" key="8">
    <source>
        <dbReference type="Proteomes" id="UP000016666"/>
    </source>
</evidence>
<protein>
    <recommendedName>
        <fullName evidence="6">SH3 domain-containing protein</fullName>
    </recommendedName>
</protein>
<proteinExistence type="predicted"/>
<dbReference type="SMART" id="SM00227">
    <property type="entry name" value="NEBU"/>
    <property type="match status" value="2"/>
</dbReference>
<dbReference type="InterPro" id="IPR000900">
    <property type="entry name" value="Nebulin_repeat"/>
</dbReference>
<feature type="domain" description="SH3" evidence="6">
    <location>
        <begin position="317"/>
        <end position="376"/>
    </location>
</feature>
<dbReference type="Gene3D" id="2.30.30.40">
    <property type="entry name" value="SH3 Domains"/>
    <property type="match status" value="1"/>
</dbReference>
<evidence type="ECO:0000256" key="5">
    <source>
        <dbReference type="SAM" id="MobiDB-lite"/>
    </source>
</evidence>
<feature type="region of interest" description="Disordered" evidence="5">
    <location>
        <begin position="296"/>
        <end position="316"/>
    </location>
</feature>
<reference evidence="7" key="3">
    <citation type="submission" date="2025-09" db="UniProtKB">
        <authorList>
            <consortium name="Ensembl"/>
        </authorList>
    </citation>
    <scope>IDENTIFICATION</scope>
</reference>